<reference evidence="4 5" key="1">
    <citation type="journal article" date="2024" name="Nat. Commun.">
        <title>Phylogenomics reveals the evolutionary origins of lichenization in chlorophyte algae.</title>
        <authorList>
            <person name="Puginier C."/>
            <person name="Libourel C."/>
            <person name="Otte J."/>
            <person name="Skaloud P."/>
            <person name="Haon M."/>
            <person name="Grisel S."/>
            <person name="Petersen M."/>
            <person name="Berrin J.G."/>
            <person name="Delaux P.M."/>
            <person name="Dal Grande F."/>
            <person name="Keller J."/>
        </authorList>
    </citation>
    <scope>NUCLEOTIDE SEQUENCE [LARGE SCALE GENOMIC DNA]</scope>
    <source>
        <strain evidence="4 5">SAG 2145</strain>
    </source>
</reference>
<dbReference type="PANTHER" id="PTHR47249:SF1">
    <property type="entry name" value="VACUOLAR PROTEIN 8"/>
    <property type="match status" value="1"/>
</dbReference>
<dbReference type="PANTHER" id="PTHR47249">
    <property type="entry name" value="VACUOLAR PROTEIN 8"/>
    <property type="match status" value="1"/>
</dbReference>
<dbReference type="Gene3D" id="1.25.10.10">
    <property type="entry name" value="Leucine-rich Repeat Variant"/>
    <property type="match status" value="3"/>
</dbReference>
<dbReference type="SUPFAM" id="SSF48371">
    <property type="entry name" value="ARM repeat"/>
    <property type="match status" value="1"/>
</dbReference>
<keyword evidence="5" id="KW-1185">Reference proteome</keyword>
<comment type="caution">
    <text evidence="4">The sequence shown here is derived from an EMBL/GenBank/DDBJ whole genome shotgun (WGS) entry which is preliminary data.</text>
</comment>
<dbReference type="InterPro" id="IPR011989">
    <property type="entry name" value="ARM-like"/>
</dbReference>
<dbReference type="GO" id="GO:0071562">
    <property type="term" value="P:nucleus-vacuole junction assembly"/>
    <property type="evidence" value="ECO:0007669"/>
    <property type="project" value="InterPro"/>
</dbReference>
<dbReference type="InterPro" id="IPR011333">
    <property type="entry name" value="SKP1/BTB/POZ_sf"/>
</dbReference>
<organism evidence="4 5">
    <name type="scientific">Apatococcus lobatus</name>
    <dbReference type="NCBI Taxonomy" id="904363"/>
    <lineage>
        <taxon>Eukaryota</taxon>
        <taxon>Viridiplantae</taxon>
        <taxon>Chlorophyta</taxon>
        <taxon>core chlorophytes</taxon>
        <taxon>Trebouxiophyceae</taxon>
        <taxon>Chlorellales</taxon>
        <taxon>Chlorellaceae</taxon>
        <taxon>Apatococcus</taxon>
    </lineage>
</organism>
<dbReference type="Pfam" id="PF02214">
    <property type="entry name" value="BTB_2"/>
    <property type="match status" value="1"/>
</dbReference>
<dbReference type="AlphaFoldDB" id="A0AAW1RMH5"/>
<protein>
    <recommendedName>
        <fullName evidence="3">Potassium channel tetramerisation-type BTB domain-containing protein</fullName>
    </recommendedName>
</protein>
<dbReference type="EMBL" id="JALJOS010000009">
    <property type="protein sequence ID" value="KAK9834386.1"/>
    <property type="molecule type" value="Genomic_DNA"/>
</dbReference>
<proteinExistence type="inferred from homology"/>
<evidence type="ECO:0000256" key="2">
    <source>
        <dbReference type="ARBA" id="ARBA00022737"/>
    </source>
</evidence>
<evidence type="ECO:0000259" key="3">
    <source>
        <dbReference type="Pfam" id="PF02214"/>
    </source>
</evidence>
<dbReference type="Proteomes" id="UP001438707">
    <property type="component" value="Unassembled WGS sequence"/>
</dbReference>
<dbReference type="InterPro" id="IPR016024">
    <property type="entry name" value="ARM-type_fold"/>
</dbReference>
<dbReference type="SUPFAM" id="SSF54695">
    <property type="entry name" value="POZ domain"/>
    <property type="match status" value="1"/>
</dbReference>
<sequence>MQRNAQGQVFIDRDGEAFRVILEYLRAHRDQEAFVLPQLECTGLRTLWREATFYGLEELAQAASARLLDCILDTLTSAVRSAAVKASRSAPWDDDAQDIQDIHPIVGPSEQAALDLLNEIGGERLVVSALSSLSAHTQAQAAGAAWFLSCQENSSGPLEQEVMPSLIAYLSSKDHLLQENAAGALAAMARHEHIQKALVTLQAPVAMMTLVGHGSELAQGGCAHGLIWLAAGSSRGCFDDMAVLRHLMQLLSAPSPRVQYLSLQVFMVVLTKKKTTSTRESLLNMHGAIRALRGLPILKSHLQDPRLEDLAASCLDSMTDSSEYFDDAGIIELLFEKLKAPACPGSQATASKTARTQRWAASAIARGIADSRCDEIALQADNMQAILQLVHSNSADVWRSAVDAVCDLVSYQAASKQLVDGLVEAARLSLVDDVPPCHTAACCFFRLIRCLEGQPGLRHLVNDDRVISRCRWVLKVHFDNQSVQAAAAAALEALAIHTIKAHSYIWPELSRILQKMLQSSSVEIQIAAARALFYVYAGDAARASDIMPLLRPIVQMLAAPSSDVKHLAIKALHSFACSAHSATLGAPELGVQEVLAAMTRPPGEAPAGNLQREAQKCLDKLKEIQPV</sequence>
<dbReference type="GO" id="GO:0043495">
    <property type="term" value="F:protein-membrane adaptor activity"/>
    <property type="evidence" value="ECO:0007669"/>
    <property type="project" value="InterPro"/>
</dbReference>
<dbReference type="InterPro" id="IPR045156">
    <property type="entry name" value="Vac8"/>
</dbReference>
<comment type="similarity">
    <text evidence="1">Belongs to the beta-catenin family.</text>
</comment>
<dbReference type="GO" id="GO:0051260">
    <property type="term" value="P:protein homooligomerization"/>
    <property type="evidence" value="ECO:0007669"/>
    <property type="project" value="InterPro"/>
</dbReference>
<dbReference type="Gene3D" id="3.30.710.10">
    <property type="entry name" value="Potassium Channel Kv1.1, Chain A"/>
    <property type="match status" value="1"/>
</dbReference>
<dbReference type="InterPro" id="IPR003131">
    <property type="entry name" value="T1-type_BTB"/>
</dbReference>
<gene>
    <name evidence="4" type="ORF">WJX74_000427</name>
</gene>
<keyword evidence="2" id="KW-0677">Repeat</keyword>
<name>A0AAW1RMH5_9CHLO</name>
<evidence type="ECO:0000313" key="4">
    <source>
        <dbReference type="EMBL" id="KAK9834386.1"/>
    </source>
</evidence>
<accession>A0AAW1RMH5</accession>
<evidence type="ECO:0000313" key="5">
    <source>
        <dbReference type="Proteomes" id="UP001438707"/>
    </source>
</evidence>
<feature type="domain" description="Potassium channel tetramerisation-type BTB" evidence="3">
    <location>
        <begin position="3"/>
        <end position="59"/>
    </location>
</feature>
<evidence type="ECO:0000256" key="1">
    <source>
        <dbReference type="ARBA" id="ARBA00005462"/>
    </source>
</evidence>